<evidence type="ECO:0000313" key="6">
    <source>
        <dbReference type="Proteomes" id="UP000614058"/>
    </source>
</evidence>
<comment type="similarity">
    <text evidence="1">Belongs to the transcriptional regulatory Fis family.</text>
</comment>
<keyword evidence="2" id="KW-0238">DNA-binding</keyword>
<dbReference type="InterPro" id="IPR005412">
    <property type="entry name" value="Fis_DNA-bd"/>
</dbReference>
<reference evidence="5 6" key="1">
    <citation type="journal article" date="2021" name="Pathogens">
        <title>Isolation and Characterization of Kingella bonacorsii sp. nov., A Novel Kingella Species Detected in a Stable Periodontitis Subject.</title>
        <authorList>
            <person name="Antezack A."/>
            <person name="Boxberger M."/>
            <person name="Rolland C."/>
            <person name="Monnet-Corti V."/>
            <person name="La Scola B."/>
        </authorList>
    </citation>
    <scope>NUCLEOTIDE SEQUENCE [LARGE SCALE GENOMIC DNA]</scope>
    <source>
        <strain evidence="5 6">Marseille-Q4569</strain>
    </source>
</reference>
<dbReference type="InterPro" id="IPR002197">
    <property type="entry name" value="HTH_Fis"/>
</dbReference>
<dbReference type="RefSeq" id="WP_003796283.1">
    <property type="nucleotide sequence ID" value="NZ_JAEHNZ010000001.1"/>
</dbReference>
<organism evidence="5 6">
    <name type="scientific">Kingella bonacorsii</name>
    <dbReference type="NCBI Taxonomy" id="2796361"/>
    <lineage>
        <taxon>Bacteria</taxon>
        <taxon>Pseudomonadati</taxon>
        <taxon>Pseudomonadota</taxon>
        <taxon>Betaproteobacteria</taxon>
        <taxon>Neisseriales</taxon>
        <taxon>Neisseriaceae</taxon>
        <taxon>Kingella</taxon>
    </lineage>
</organism>
<dbReference type="PANTHER" id="PTHR47918:SF1">
    <property type="entry name" value="DNA-BINDING PROTEIN FIS"/>
    <property type="match status" value="1"/>
</dbReference>
<dbReference type="GeneID" id="84906277"/>
<sequence length="79" mass="8870">MPTAPDIADCIHQNLAQYFRDLNGETPCGVYDMVLVQVEKPLLAYVLRECGGNQSKAADMLGLNRNTLRKKLLQHQLID</sequence>
<dbReference type="Pfam" id="PF02954">
    <property type="entry name" value="HTH_8"/>
    <property type="match status" value="1"/>
</dbReference>
<comment type="caution">
    <text evidence="5">The sequence shown here is derived from an EMBL/GenBank/DDBJ whole genome shotgun (WGS) entry which is preliminary data.</text>
</comment>
<evidence type="ECO:0000256" key="1">
    <source>
        <dbReference type="ARBA" id="ARBA00008559"/>
    </source>
</evidence>
<evidence type="ECO:0000313" key="5">
    <source>
        <dbReference type="EMBL" id="MBK0395174.1"/>
    </source>
</evidence>
<protein>
    <recommendedName>
        <fullName evidence="3">Putative Fis-like DNA-binding protein</fullName>
    </recommendedName>
</protein>
<dbReference type="EMBL" id="JAEHNZ010000001">
    <property type="protein sequence ID" value="MBK0395174.1"/>
    <property type="molecule type" value="Genomic_DNA"/>
</dbReference>
<keyword evidence="6" id="KW-1185">Reference proteome</keyword>
<name>A0ABS1BPG2_9NEIS</name>
<evidence type="ECO:0000259" key="4">
    <source>
        <dbReference type="Pfam" id="PF02954"/>
    </source>
</evidence>
<dbReference type="InterPro" id="IPR009057">
    <property type="entry name" value="Homeodomain-like_sf"/>
</dbReference>
<gene>
    <name evidence="5" type="ORF">JDW22_00900</name>
</gene>
<evidence type="ECO:0000256" key="2">
    <source>
        <dbReference type="ARBA" id="ARBA00023125"/>
    </source>
</evidence>
<dbReference type="Gene3D" id="1.10.10.60">
    <property type="entry name" value="Homeodomain-like"/>
    <property type="match status" value="1"/>
</dbReference>
<evidence type="ECO:0000256" key="3">
    <source>
        <dbReference type="ARBA" id="ARBA00029540"/>
    </source>
</evidence>
<accession>A0ABS1BPG2</accession>
<dbReference type="PIRSF" id="PIRSF002097">
    <property type="entry name" value="DNA-binding_Fis"/>
    <property type="match status" value="1"/>
</dbReference>
<dbReference type="InterPro" id="IPR050207">
    <property type="entry name" value="Trans_regulatory_Fis"/>
</dbReference>
<dbReference type="NCBIfam" id="NF002517">
    <property type="entry name" value="PRK01905.1"/>
    <property type="match status" value="1"/>
</dbReference>
<dbReference type="Proteomes" id="UP000614058">
    <property type="component" value="Unassembled WGS sequence"/>
</dbReference>
<feature type="domain" description="DNA binding HTH" evidence="4">
    <location>
        <begin position="36"/>
        <end position="74"/>
    </location>
</feature>
<proteinExistence type="inferred from homology"/>
<dbReference type="PANTHER" id="PTHR47918">
    <property type="entry name" value="DNA-BINDING PROTEIN FIS"/>
    <property type="match status" value="1"/>
</dbReference>
<dbReference type="SUPFAM" id="SSF46689">
    <property type="entry name" value="Homeodomain-like"/>
    <property type="match status" value="1"/>
</dbReference>
<dbReference type="PRINTS" id="PR01590">
    <property type="entry name" value="HTHFIS"/>
</dbReference>